<keyword evidence="2" id="KW-0479">Metal-binding</keyword>
<dbReference type="NCBIfam" id="TIGR01509">
    <property type="entry name" value="HAD-SF-IA-v3"/>
    <property type="match status" value="1"/>
</dbReference>
<dbReference type="SUPFAM" id="SSF56784">
    <property type="entry name" value="HAD-like"/>
    <property type="match status" value="1"/>
</dbReference>
<dbReference type="AlphaFoldDB" id="A0A1S8L2C2"/>
<dbReference type="KEGG" id="crw:CROST_011100"/>
<keyword evidence="5" id="KW-1185">Reference proteome</keyword>
<dbReference type="Pfam" id="PF13419">
    <property type="entry name" value="HAD_2"/>
    <property type="match status" value="1"/>
</dbReference>
<dbReference type="InterPro" id="IPR023214">
    <property type="entry name" value="HAD_sf"/>
</dbReference>
<dbReference type="RefSeq" id="WP_077832336.1">
    <property type="nucleotide sequence ID" value="NZ_CP096983.1"/>
</dbReference>
<evidence type="ECO:0000256" key="1">
    <source>
        <dbReference type="ARBA" id="ARBA00006171"/>
    </source>
</evidence>
<comment type="similarity">
    <text evidence="1">Belongs to the HAD-like hydrolase superfamily. CbbY/CbbZ/Gph/YieH family.</text>
</comment>
<dbReference type="EMBL" id="CP096983">
    <property type="protein sequence ID" value="URZ10402.1"/>
    <property type="molecule type" value="Genomic_DNA"/>
</dbReference>
<evidence type="ECO:0000313" key="5">
    <source>
        <dbReference type="Proteomes" id="UP000190951"/>
    </source>
</evidence>
<accession>A0A1S8L2C2</accession>
<dbReference type="FunFam" id="3.40.50.1000:FF:000036">
    <property type="entry name" value="HAD family hydrolase"/>
    <property type="match status" value="1"/>
</dbReference>
<reference evidence="4 5" key="1">
    <citation type="submission" date="2022-04" db="EMBL/GenBank/DDBJ databases">
        <title>Genome sequence of C. roseum typestrain.</title>
        <authorList>
            <person name="Poehlein A."/>
            <person name="Schoch T."/>
            <person name="Duerre P."/>
            <person name="Daniel R."/>
        </authorList>
    </citation>
    <scope>NUCLEOTIDE SEQUENCE [LARGE SCALE GENOMIC DNA]</scope>
    <source>
        <strain evidence="4 5">DSM 7320</strain>
    </source>
</reference>
<name>A0A1S8L2C2_9CLOT</name>
<gene>
    <name evidence="4" type="ORF">CROST_011100</name>
</gene>
<dbReference type="InterPro" id="IPR023198">
    <property type="entry name" value="PGP-like_dom2"/>
</dbReference>
<dbReference type="SFLD" id="SFLDG01135">
    <property type="entry name" value="C1.5.6:_HAD__Beta-PGM__Phospha"/>
    <property type="match status" value="1"/>
</dbReference>
<dbReference type="EC" id="3.1.3.-" evidence="4"/>
<dbReference type="STRING" id="84029.CROST_31260"/>
<dbReference type="InterPro" id="IPR006439">
    <property type="entry name" value="HAD-SF_hydro_IA"/>
</dbReference>
<dbReference type="NCBIfam" id="TIGR01549">
    <property type="entry name" value="HAD-SF-IA-v1"/>
    <property type="match status" value="1"/>
</dbReference>
<dbReference type="Gene3D" id="1.10.150.240">
    <property type="entry name" value="Putative phosphatase, domain 2"/>
    <property type="match status" value="1"/>
</dbReference>
<dbReference type="InterPro" id="IPR036412">
    <property type="entry name" value="HAD-like_sf"/>
</dbReference>
<dbReference type="Proteomes" id="UP000190951">
    <property type="component" value="Chromosome"/>
</dbReference>
<dbReference type="SFLD" id="SFLDS00003">
    <property type="entry name" value="Haloacid_Dehalogenase"/>
    <property type="match status" value="1"/>
</dbReference>
<dbReference type="Gene3D" id="3.40.50.1000">
    <property type="entry name" value="HAD superfamily/HAD-like"/>
    <property type="match status" value="1"/>
</dbReference>
<keyword evidence="3 4" id="KW-0378">Hydrolase</keyword>
<organism evidence="4 5">
    <name type="scientific">Clostridium felsineum</name>
    <dbReference type="NCBI Taxonomy" id="36839"/>
    <lineage>
        <taxon>Bacteria</taxon>
        <taxon>Bacillati</taxon>
        <taxon>Bacillota</taxon>
        <taxon>Clostridia</taxon>
        <taxon>Eubacteriales</taxon>
        <taxon>Clostridiaceae</taxon>
        <taxon>Clostridium</taxon>
    </lineage>
</organism>
<dbReference type="InterPro" id="IPR041492">
    <property type="entry name" value="HAD_2"/>
</dbReference>
<sequence length="215" mass="24540">MIKAVIFDMDGVIIDSEPLHLEYLLKLFKTLNVSMSTYEYSKFIGTTSTYMWGIIKERFNLDYSVETLIEMDRNGFFDFLSSKHSIEPIYYIPELLNTLKKNNLKIALASSSPIKAISYILDTLKLKEYFNEIVTGDYVKKSKPNPDIFLYAADKLDVLPEECIVIEDSHNGVLAAKSAQMKCIGFRNKNSGNQDLSKADIIINSFDEIDVFNLN</sequence>
<evidence type="ECO:0000256" key="3">
    <source>
        <dbReference type="ARBA" id="ARBA00022801"/>
    </source>
</evidence>
<proteinExistence type="inferred from homology"/>
<dbReference type="GO" id="GO:0016787">
    <property type="term" value="F:hydrolase activity"/>
    <property type="evidence" value="ECO:0007669"/>
    <property type="project" value="UniProtKB-KW"/>
</dbReference>
<dbReference type="PANTHER" id="PTHR18901:SF38">
    <property type="entry name" value="PSEUDOURIDINE-5'-PHOSPHATASE"/>
    <property type="match status" value="1"/>
</dbReference>
<dbReference type="GO" id="GO:0046872">
    <property type="term" value="F:metal ion binding"/>
    <property type="evidence" value="ECO:0007669"/>
    <property type="project" value="UniProtKB-KW"/>
</dbReference>
<dbReference type="PANTHER" id="PTHR18901">
    <property type="entry name" value="2-DEOXYGLUCOSE-6-PHOSPHATE PHOSPHATASE 2"/>
    <property type="match status" value="1"/>
</dbReference>
<evidence type="ECO:0000313" key="4">
    <source>
        <dbReference type="EMBL" id="URZ10402.1"/>
    </source>
</evidence>
<dbReference type="CDD" id="cd16423">
    <property type="entry name" value="HAD_BPGM-like"/>
    <property type="match status" value="1"/>
</dbReference>
<dbReference type="SFLD" id="SFLDG01129">
    <property type="entry name" value="C1.5:_HAD__Beta-PGM__Phosphata"/>
    <property type="match status" value="1"/>
</dbReference>
<protein>
    <submittedName>
        <fullName evidence="4">Phosphorylated carbohydrates phosphatase</fullName>
        <ecNumber evidence="4">3.1.3.-</ecNumber>
    </submittedName>
</protein>
<evidence type="ECO:0000256" key="2">
    <source>
        <dbReference type="ARBA" id="ARBA00022723"/>
    </source>
</evidence>